<dbReference type="GO" id="GO:0005886">
    <property type="term" value="C:plasma membrane"/>
    <property type="evidence" value="ECO:0007669"/>
    <property type="project" value="TreeGrafter"/>
</dbReference>
<name>A0A381VVN2_9ZZZZ</name>
<accession>A0A381VVN2</accession>
<evidence type="ECO:0000256" key="5">
    <source>
        <dbReference type="ARBA" id="ARBA00023004"/>
    </source>
</evidence>
<proteinExistence type="inferred from homology"/>
<keyword evidence="3" id="KW-0479">Metal-binding</keyword>
<keyword evidence="6" id="KW-0812">Transmembrane</keyword>
<comment type="similarity">
    <text evidence="1">Belongs to the CcmH/CycL/Ccl2/NrfF family.</text>
</comment>
<dbReference type="GO" id="GO:0046872">
    <property type="term" value="F:metal ion binding"/>
    <property type="evidence" value="ECO:0007669"/>
    <property type="project" value="UniProtKB-KW"/>
</dbReference>
<keyword evidence="5" id="KW-0408">Iron</keyword>
<evidence type="ECO:0000256" key="4">
    <source>
        <dbReference type="ARBA" id="ARBA00022729"/>
    </source>
</evidence>
<keyword evidence="4" id="KW-0732">Signal</keyword>
<organism evidence="8">
    <name type="scientific">marine metagenome</name>
    <dbReference type="NCBI Taxonomy" id="408172"/>
    <lineage>
        <taxon>unclassified sequences</taxon>
        <taxon>metagenomes</taxon>
        <taxon>ecological metagenomes</taxon>
    </lineage>
</organism>
<keyword evidence="6" id="KW-0472">Membrane</keyword>
<keyword evidence="2" id="KW-0349">Heme</keyword>
<evidence type="ECO:0000256" key="1">
    <source>
        <dbReference type="ARBA" id="ARBA00010342"/>
    </source>
</evidence>
<feature type="transmembrane region" description="Helical" evidence="6">
    <location>
        <begin position="20"/>
        <end position="39"/>
    </location>
</feature>
<dbReference type="InterPro" id="IPR005616">
    <property type="entry name" value="CcmH/CycL/Ccl2/NrfF_N"/>
</dbReference>
<reference evidence="8" key="1">
    <citation type="submission" date="2018-05" db="EMBL/GenBank/DDBJ databases">
        <authorList>
            <person name="Lanie J.A."/>
            <person name="Ng W.-L."/>
            <person name="Kazmierczak K.M."/>
            <person name="Andrzejewski T.M."/>
            <person name="Davidsen T.M."/>
            <person name="Wayne K.J."/>
            <person name="Tettelin H."/>
            <person name="Glass J.I."/>
            <person name="Rusch D."/>
            <person name="Podicherti R."/>
            <person name="Tsui H.-C.T."/>
            <person name="Winkler M.E."/>
        </authorList>
    </citation>
    <scope>NUCLEOTIDE SEQUENCE</scope>
</reference>
<feature type="non-terminal residue" evidence="8">
    <location>
        <position position="109"/>
    </location>
</feature>
<dbReference type="Pfam" id="PF03918">
    <property type="entry name" value="CcmH"/>
    <property type="match status" value="1"/>
</dbReference>
<dbReference type="Gene3D" id="1.10.8.640">
    <property type="entry name" value="Cytochrome C biogenesis protein"/>
    <property type="match status" value="1"/>
</dbReference>
<keyword evidence="6" id="KW-1133">Transmembrane helix</keyword>
<evidence type="ECO:0000256" key="2">
    <source>
        <dbReference type="ARBA" id="ARBA00022617"/>
    </source>
</evidence>
<evidence type="ECO:0000256" key="6">
    <source>
        <dbReference type="SAM" id="Phobius"/>
    </source>
</evidence>
<evidence type="ECO:0000259" key="7">
    <source>
        <dbReference type="Pfam" id="PF03918"/>
    </source>
</evidence>
<dbReference type="AlphaFoldDB" id="A0A381VVN2"/>
<gene>
    <name evidence="8" type="ORF">METZ01_LOCUS96497</name>
</gene>
<dbReference type="InterPro" id="IPR038297">
    <property type="entry name" value="CcmH/CycL/NrfF/Ccl2_sf"/>
</dbReference>
<evidence type="ECO:0000256" key="3">
    <source>
        <dbReference type="ARBA" id="ARBA00022723"/>
    </source>
</evidence>
<dbReference type="PANTHER" id="PTHR47870">
    <property type="entry name" value="CYTOCHROME C-TYPE BIOGENESIS PROTEIN CCMH"/>
    <property type="match status" value="1"/>
</dbReference>
<feature type="domain" description="CcmH/CycL/Ccl2/NrfF N-terminal" evidence="7">
    <location>
        <begin position="42"/>
        <end position="108"/>
    </location>
</feature>
<dbReference type="PANTHER" id="PTHR47870:SF4">
    <property type="entry name" value="CYTOCHROME C-TYPE BIOGENESIS PROTEIN CYCH"/>
    <property type="match status" value="1"/>
</dbReference>
<protein>
    <recommendedName>
        <fullName evidence="7">CcmH/CycL/Ccl2/NrfF N-terminal domain-containing protein</fullName>
    </recommendedName>
</protein>
<evidence type="ECO:0000313" key="8">
    <source>
        <dbReference type="EMBL" id="SVA43643.1"/>
    </source>
</evidence>
<sequence length="109" mass="12267">MATRLLSKLIGSHILPNKNIVIASPILLFVVMMITFGCIREEDITLEQRMHQLTNQLMCPVCDGQTIDGSNAQISQDMRAKVQELLDIGKSNSEIKDYFVLRYGEDILA</sequence>
<dbReference type="EMBL" id="UINC01009746">
    <property type="protein sequence ID" value="SVA43643.1"/>
    <property type="molecule type" value="Genomic_DNA"/>
</dbReference>
<dbReference type="InterPro" id="IPR051263">
    <property type="entry name" value="C-type_cytochrome_biogenesis"/>
</dbReference>
<dbReference type="CDD" id="cd16378">
    <property type="entry name" value="CcmH_N"/>
    <property type="match status" value="1"/>
</dbReference>